<keyword evidence="2" id="KW-0812">Transmembrane</keyword>
<comment type="caution">
    <text evidence="3">The sequence shown here is derived from an EMBL/GenBank/DDBJ whole genome shotgun (WGS) entry which is preliminary data.</text>
</comment>
<reference evidence="3" key="1">
    <citation type="submission" date="2021-02" db="EMBL/GenBank/DDBJ databases">
        <authorList>
            <person name="Nowell W R."/>
        </authorList>
    </citation>
    <scope>NUCLEOTIDE SEQUENCE</scope>
</reference>
<evidence type="ECO:0000256" key="1">
    <source>
        <dbReference type="SAM" id="MobiDB-lite"/>
    </source>
</evidence>
<gene>
    <name evidence="3" type="ORF">ZHD862_LOCUS7299</name>
</gene>
<dbReference type="EMBL" id="CAJNOT010000219">
    <property type="protein sequence ID" value="CAF0899207.1"/>
    <property type="molecule type" value="Genomic_DNA"/>
</dbReference>
<accession>A0A813ZIZ2</accession>
<dbReference type="Gene3D" id="2.60.120.200">
    <property type="match status" value="2"/>
</dbReference>
<dbReference type="Pfam" id="PF13385">
    <property type="entry name" value="Laminin_G_3"/>
    <property type="match status" value="2"/>
</dbReference>
<keyword evidence="2" id="KW-0472">Membrane</keyword>
<dbReference type="SUPFAM" id="SSF49899">
    <property type="entry name" value="Concanavalin A-like lectins/glucanases"/>
    <property type="match status" value="2"/>
</dbReference>
<organism evidence="3 4">
    <name type="scientific">Rotaria sordida</name>
    <dbReference type="NCBI Taxonomy" id="392033"/>
    <lineage>
        <taxon>Eukaryota</taxon>
        <taxon>Metazoa</taxon>
        <taxon>Spiralia</taxon>
        <taxon>Gnathifera</taxon>
        <taxon>Rotifera</taxon>
        <taxon>Eurotatoria</taxon>
        <taxon>Bdelloidea</taxon>
        <taxon>Philodinida</taxon>
        <taxon>Philodinidae</taxon>
        <taxon>Rotaria</taxon>
    </lineage>
</organism>
<feature type="region of interest" description="Disordered" evidence="1">
    <location>
        <begin position="48"/>
        <end position="74"/>
    </location>
</feature>
<proteinExistence type="predicted"/>
<evidence type="ECO:0000256" key="2">
    <source>
        <dbReference type="SAM" id="Phobius"/>
    </source>
</evidence>
<dbReference type="InterPro" id="IPR013320">
    <property type="entry name" value="ConA-like_dom_sf"/>
</dbReference>
<feature type="transmembrane region" description="Helical" evidence="2">
    <location>
        <begin position="95"/>
        <end position="119"/>
    </location>
</feature>
<evidence type="ECO:0000313" key="4">
    <source>
        <dbReference type="Proteomes" id="UP000663864"/>
    </source>
</evidence>
<sequence>MDNRGYKPRSYGFQREIKRNNTRRIQPINDEDDVISTNIVERYSPSSIAESYSSTNRRPQSNDSLLKTNEDFPQQKQVSYNDDTPILSTTSITGLFIAGGILLGISILIVVPTVLAVILTRNPTVIDTSATSTIAPTIITAYWSFDNDVDDLYGTYNGALVNSASFSNTTYFDYGFNLALNDSVNQSVIITNPFFNLSYTSFTVEAWIYGYTLTGDQPIFSQCSCNSCQDQCLYLIIRNHKMYMSFLLDDVIGSTSLSINTWYHIAYVYDYSSRTQSIYLQGVLDGTKTSAGPYQGQNGSIIIGSSLLSSTSFYGYIDNLIVTTRAKSASEILVDASVVVYFSFDGSTLTQDMGPNQLNGTISNAAAVSGKVGQGLAFSGSSSSYFQASGFYQLGQSNKPFSFSMWIYPYSIAGGILIQKTATQSGGGWCYSLMGLTSFGQIVMLVYTSGVPLIVGPILTVRTWTHLGYTYSTTNGLQMYINGQLFGTTGPASWSSSSRIDWLSIGSYISSYCGQGVISGVPYLGAIDEFYVYRRELSASEIVALANP</sequence>
<protein>
    <submittedName>
        <fullName evidence="3">Uncharacterized protein</fullName>
    </submittedName>
</protein>
<keyword evidence="2" id="KW-1133">Transmembrane helix</keyword>
<dbReference type="AlphaFoldDB" id="A0A813ZIZ2"/>
<name>A0A813ZIZ2_9BILA</name>
<evidence type="ECO:0000313" key="3">
    <source>
        <dbReference type="EMBL" id="CAF0899207.1"/>
    </source>
</evidence>
<dbReference type="Proteomes" id="UP000663864">
    <property type="component" value="Unassembled WGS sequence"/>
</dbReference>
<feature type="compositionally biased region" description="Polar residues" evidence="1">
    <location>
        <begin position="55"/>
        <end position="74"/>
    </location>
</feature>